<dbReference type="Proteomes" id="UP000030520">
    <property type="component" value="Unassembled WGS sequence"/>
</dbReference>
<accession>A0ABR4Y6M2</accession>
<feature type="transmembrane region" description="Helical" evidence="1">
    <location>
        <begin position="134"/>
        <end position="156"/>
    </location>
</feature>
<keyword evidence="1" id="KW-0472">Membrane</keyword>
<gene>
    <name evidence="2" type="ORF">NL53_18245</name>
</gene>
<name>A0ABR4Y6M2_9VIBR</name>
<evidence type="ECO:0000313" key="2">
    <source>
        <dbReference type="EMBL" id="KHA59115.1"/>
    </source>
</evidence>
<reference evidence="2 3" key="1">
    <citation type="submission" date="2014-10" db="EMBL/GenBank/DDBJ databases">
        <title>Genome sequencing of Vibrio variabilis T01.</title>
        <authorList>
            <person name="Chan K.-G."/>
            <person name="Mohamad N.I."/>
        </authorList>
    </citation>
    <scope>NUCLEOTIDE SEQUENCE [LARGE SCALE GENOMIC DNA]</scope>
    <source>
        <strain evidence="2 3">T01</strain>
    </source>
</reference>
<dbReference type="EMBL" id="JRWM01000032">
    <property type="protein sequence ID" value="KHA59115.1"/>
    <property type="molecule type" value="Genomic_DNA"/>
</dbReference>
<keyword evidence="3" id="KW-1185">Reference proteome</keyword>
<proteinExistence type="predicted"/>
<evidence type="ECO:0000313" key="3">
    <source>
        <dbReference type="Proteomes" id="UP000030520"/>
    </source>
</evidence>
<comment type="caution">
    <text evidence="2">The sequence shown here is derived from an EMBL/GenBank/DDBJ whole genome shotgun (WGS) entry which is preliminary data.</text>
</comment>
<protein>
    <submittedName>
        <fullName evidence="2">Uncharacterized protein</fullName>
    </submittedName>
</protein>
<keyword evidence="1" id="KW-1133">Transmembrane helix</keyword>
<organism evidence="2 3">
    <name type="scientific">Vibrio variabilis</name>
    <dbReference type="NCBI Taxonomy" id="990271"/>
    <lineage>
        <taxon>Bacteria</taxon>
        <taxon>Pseudomonadati</taxon>
        <taxon>Pseudomonadota</taxon>
        <taxon>Gammaproteobacteria</taxon>
        <taxon>Vibrionales</taxon>
        <taxon>Vibrionaceae</taxon>
        <taxon>Vibrio</taxon>
    </lineage>
</organism>
<keyword evidence="1" id="KW-0812">Transmembrane</keyword>
<sequence>MQRHRYCVAHPLAGRYVSEVMMSGFIKSIDMQVRYLVYELTSRSGYVTLFKGGLALATLALITLQQVFTLALPLENEAYKFKYQIEFETQVQFESIESMECKLDTTTYVKCNQAKQHKALVSSSFDALYTWLKLFASLSFIMFAFSVLGFFAHPYFHKYDALHSSET</sequence>
<evidence type="ECO:0000256" key="1">
    <source>
        <dbReference type="SAM" id="Phobius"/>
    </source>
</evidence>
<feature type="transmembrane region" description="Helical" evidence="1">
    <location>
        <begin position="53"/>
        <end position="74"/>
    </location>
</feature>